<proteinExistence type="predicted"/>
<reference evidence="2" key="1">
    <citation type="submission" date="2016-10" db="EMBL/GenBank/DDBJ databases">
        <authorList>
            <person name="Varghese N."/>
            <person name="Submissions S."/>
        </authorList>
    </citation>
    <scope>NUCLEOTIDE SEQUENCE [LARGE SCALE GENOMIC DNA]</scope>
    <source>
        <strain evidence="2">DSM 3384</strain>
    </source>
</reference>
<dbReference type="EMBL" id="FNLL01000003">
    <property type="protein sequence ID" value="SDT93250.1"/>
    <property type="molecule type" value="Genomic_DNA"/>
</dbReference>
<evidence type="ECO:0000313" key="2">
    <source>
        <dbReference type="Proteomes" id="UP000199608"/>
    </source>
</evidence>
<protein>
    <submittedName>
        <fullName evidence="1">Uncharacterized protein</fullName>
    </submittedName>
</protein>
<name>A0A1H2EDT1_9BACT</name>
<sequence length="85" mass="9157">MTSGLTTPFPIVLATPTPNPKAAIKLKNAAQATAVRGDKTRVETMVAMELAASFIPFKKSNIKATKIMITEKNKISIMDSSCIFD</sequence>
<dbReference type="AlphaFoldDB" id="A0A1H2EDT1"/>
<gene>
    <name evidence="1" type="ORF">SAMN04487931_10339</name>
</gene>
<evidence type="ECO:0000313" key="1">
    <source>
        <dbReference type="EMBL" id="SDT93250.1"/>
    </source>
</evidence>
<keyword evidence="2" id="KW-1185">Reference proteome</keyword>
<dbReference type="Proteomes" id="UP000199608">
    <property type="component" value="Unassembled WGS sequence"/>
</dbReference>
<organism evidence="1 2">
    <name type="scientific">Desulfobacula phenolica</name>
    <dbReference type="NCBI Taxonomy" id="90732"/>
    <lineage>
        <taxon>Bacteria</taxon>
        <taxon>Pseudomonadati</taxon>
        <taxon>Thermodesulfobacteriota</taxon>
        <taxon>Desulfobacteria</taxon>
        <taxon>Desulfobacterales</taxon>
        <taxon>Desulfobacteraceae</taxon>
        <taxon>Desulfobacula</taxon>
    </lineage>
</organism>
<accession>A0A1H2EDT1</accession>